<reference evidence="1 2" key="1">
    <citation type="submission" date="2017-03" db="EMBL/GenBank/DDBJ databases">
        <title>Genome Survey of Euroglyphus maynei.</title>
        <authorList>
            <person name="Arlian L.G."/>
            <person name="Morgan M.S."/>
            <person name="Rider S.D."/>
        </authorList>
    </citation>
    <scope>NUCLEOTIDE SEQUENCE [LARGE SCALE GENOMIC DNA]</scope>
    <source>
        <strain evidence="1">Arlian Lab</strain>
        <tissue evidence="1">Whole body</tissue>
    </source>
</reference>
<name>A0A1Y3B110_EURMA</name>
<protein>
    <submittedName>
        <fullName evidence="1">Uncharacterized protein</fullName>
    </submittedName>
</protein>
<proteinExistence type="predicted"/>
<dbReference type="AlphaFoldDB" id="A0A1Y3B110"/>
<keyword evidence="2" id="KW-1185">Reference proteome</keyword>
<sequence length="218" mass="25878">MKYNLESVPSTITIEDVKNLLPLTTLNDIRRQIRRLHRKELKQLLKKELKQQQQKQSNIVEDDVKIVEDRSGLFDSDGTLIYGLWHNSLFTRVNPKFRRLLLEKYRHSYSFGQNLFIDFSYSSHLSHHLSVKVARDLSHLIHYNLKQMNDPFRIILCGIDYEHYLWKSLQQILPDINESVEHSEKKLLSLTASDHHHHQPQQIAYFTSLETKTALEYN</sequence>
<dbReference type="InterPro" id="IPR038459">
    <property type="entry name" value="MT_TRM10-typ_sf"/>
</dbReference>
<evidence type="ECO:0000313" key="1">
    <source>
        <dbReference type="EMBL" id="OTF73563.1"/>
    </source>
</evidence>
<gene>
    <name evidence="1" type="ORF">BLA29_010951</name>
</gene>
<dbReference type="Proteomes" id="UP000194236">
    <property type="component" value="Unassembled WGS sequence"/>
</dbReference>
<feature type="non-terminal residue" evidence="1">
    <location>
        <position position="218"/>
    </location>
</feature>
<comment type="caution">
    <text evidence="1">The sequence shown here is derived from an EMBL/GenBank/DDBJ whole genome shotgun (WGS) entry which is preliminary data.</text>
</comment>
<organism evidence="1 2">
    <name type="scientific">Euroglyphus maynei</name>
    <name type="common">Mayne's house dust mite</name>
    <dbReference type="NCBI Taxonomy" id="6958"/>
    <lineage>
        <taxon>Eukaryota</taxon>
        <taxon>Metazoa</taxon>
        <taxon>Ecdysozoa</taxon>
        <taxon>Arthropoda</taxon>
        <taxon>Chelicerata</taxon>
        <taxon>Arachnida</taxon>
        <taxon>Acari</taxon>
        <taxon>Acariformes</taxon>
        <taxon>Sarcoptiformes</taxon>
        <taxon>Astigmata</taxon>
        <taxon>Psoroptidia</taxon>
        <taxon>Analgoidea</taxon>
        <taxon>Pyroglyphidae</taxon>
        <taxon>Pyroglyphinae</taxon>
        <taxon>Euroglyphus</taxon>
    </lineage>
</organism>
<dbReference type="OrthoDB" id="278300at2759"/>
<accession>A0A1Y3B110</accession>
<evidence type="ECO:0000313" key="2">
    <source>
        <dbReference type="Proteomes" id="UP000194236"/>
    </source>
</evidence>
<dbReference type="Gene3D" id="3.40.1280.30">
    <property type="match status" value="1"/>
</dbReference>
<dbReference type="EMBL" id="MUJZ01051049">
    <property type="protein sequence ID" value="OTF73563.1"/>
    <property type="molecule type" value="Genomic_DNA"/>
</dbReference>